<sequence>MSSAILHEGARVAPVPVGWAAMLSASPSTQLTVLAGLLTCSYLILQGVMILRRMRADKRRLEMDVAEHEKRMQVIEGRRERER</sequence>
<evidence type="ECO:0000256" key="2">
    <source>
        <dbReference type="SAM" id="Phobius"/>
    </source>
</evidence>
<organism evidence="3 4">
    <name type="scientific">Kushneria sinocarnis</name>
    <dbReference type="NCBI Taxonomy" id="595502"/>
    <lineage>
        <taxon>Bacteria</taxon>
        <taxon>Pseudomonadati</taxon>
        <taxon>Pseudomonadota</taxon>
        <taxon>Gammaproteobacteria</taxon>
        <taxon>Oceanospirillales</taxon>
        <taxon>Halomonadaceae</taxon>
        <taxon>Kushneria</taxon>
    </lineage>
</organism>
<dbReference type="Proteomes" id="UP000281975">
    <property type="component" value="Unassembled WGS sequence"/>
</dbReference>
<keyword evidence="2" id="KW-0812">Transmembrane</keyword>
<dbReference type="RefSeq" id="WP_121173240.1">
    <property type="nucleotide sequence ID" value="NZ_RBIN01000006.1"/>
</dbReference>
<feature type="transmembrane region" description="Helical" evidence="2">
    <location>
        <begin position="31"/>
        <end position="51"/>
    </location>
</feature>
<evidence type="ECO:0000313" key="3">
    <source>
        <dbReference type="EMBL" id="RKR02607.1"/>
    </source>
</evidence>
<keyword evidence="4" id="KW-1185">Reference proteome</keyword>
<accession>A0A420WVM8</accession>
<keyword evidence="2" id="KW-0472">Membrane</keyword>
<dbReference type="AlphaFoldDB" id="A0A420WVM8"/>
<keyword evidence="2" id="KW-1133">Transmembrane helix</keyword>
<dbReference type="OrthoDB" id="6169447at2"/>
<dbReference type="EMBL" id="RBIN01000006">
    <property type="protein sequence ID" value="RKR02607.1"/>
    <property type="molecule type" value="Genomic_DNA"/>
</dbReference>
<keyword evidence="1" id="KW-0175">Coiled coil</keyword>
<name>A0A420WVM8_9GAMM</name>
<proteinExistence type="predicted"/>
<evidence type="ECO:0000313" key="4">
    <source>
        <dbReference type="Proteomes" id="UP000281975"/>
    </source>
</evidence>
<feature type="coiled-coil region" evidence="1">
    <location>
        <begin position="51"/>
        <end position="78"/>
    </location>
</feature>
<reference evidence="3 4" key="1">
    <citation type="submission" date="2018-10" db="EMBL/GenBank/DDBJ databases">
        <title>Genomic Encyclopedia of Type Strains, Phase IV (KMG-IV): sequencing the most valuable type-strain genomes for metagenomic binning, comparative biology and taxonomic classification.</title>
        <authorList>
            <person name="Goeker M."/>
        </authorList>
    </citation>
    <scope>NUCLEOTIDE SEQUENCE [LARGE SCALE GENOMIC DNA]</scope>
    <source>
        <strain evidence="3 4">DSM 23229</strain>
    </source>
</reference>
<gene>
    <name evidence="3" type="ORF">C7446_2325</name>
</gene>
<comment type="caution">
    <text evidence="3">The sequence shown here is derived from an EMBL/GenBank/DDBJ whole genome shotgun (WGS) entry which is preliminary data.</text>
</comment>
<evidence type="ECO:0000256" key="1">
    <source>
        <dbReference type="SAM" id="Coils"/>
    </source>
</evidence>
<protein>
    <submittedName>
        <fullName evidence="3">Uncharacterized protein</fullName>
    </submittedName>
</protein>